<evidence type="ECO:0000313" key="2">
    <source>
        <dbReference type="Proteomes" id="UP000233553"/>
    </source>
</evidence>
<name>A0A2N0W9B7_9GAMM</name>
<reference evidence="1 2" key="1">
    <citation type="submission" date="2017-12" db="EMBL/GenBank/DDBJ databases">
        <title>Draft Genome sequences of multiple microbial strains isolated from spacecraft associated surfaces.</title>
        <authorList>
            <person name="Seuylemezian A."/>
            <person name="Vaishampayan P."/>
            <person name="Venkateswaran K."/>
        </authorList>
    </citation>
    <scope>NUCLEOTIDE SEQUENCE [LARGE SCALE GENOMIC DNA]</scope>
    <source>
        <strain evidence="1 2">2P01AA</strain>
    </source>
</reference>
<sequence>MFELDPMVEEINAFLALRGYPSFAGINQFTSEQWFDFSQIAMYQYRNITLWHLFKHFGIETSPKINIVR</sequence>
<evidence type="ECO:0000313" key="1">
    <source>
        <dbReference type="EMBL" id="PKF31079.1"/>
    </source>
</evidence>
<dbReference type="RefSeq" id="WP_101237699.1">
    <property type="nucleotide sequence ID" value="NZ_PISJ01000029.1"/>
</dbReference>
<proteinExistence type="predicted"/>
<dbReference type="AlphaFoldDB" id="A0A2N0W9B7"/>
<dbReference type="Proteomes" id="UP000233553">
    <property type="component" value="Unassembled WGS sequence"/>
</dbReference>
<dbReference type="EMBL" id="PISJ01000029">
    <property type="protein sequence ID" value="PKF31079.1"/>
    <property type="molecule type" value="Genomic_DNA"/>
</dbReference>
<comment type="caution">
    <text evidence="1">The sequence shown here is derived from an EMBL/GenBank/DDBJ whole genome shotgun (WGS) entry which is preliminary data.</text>
</comment>
<organism evidence="1 2">
    <name type="scientific">Acinetobacter proteolyticus</name>
    <dbReference type="NCBI Taxonomy" id="1776741"/>
    <lineage>
        <taxon>Bacteria</taxon>
        <taxon>Pseudomonadati</taxon>
        <taxon>Pseudomonadota</taxon>
        <taxon>Gammaproteobacteria</taxon>
        <taxon>Moraxellales</taxon>
        <taxon>Moraxellaceae</taxon>
        <taxon>Acinetobacter</taxon>
    </lineage>
</organism>
<protein>
    <submittedName>
        <fullName evidence="1">Uncharacterized protein</fullName>
    </submittedName>
</protein>
<gene>
    <name evidence="1" type="ORF">CW311_20710</name>
</gene>
<accession>A0A2N0W9B7</accession>